<evidence type="ECO:0000313" key="1">
    <source>
        <dbReference type="EMBL" id="VVM08491.1"/>
    </source>
</evidence>
<protein>
    <submittedName>
        <fullName evidence="1">Phosphatase</fullName>
        <ecNumber evidence="1">3.1.-.-</ecNumber>
    </submittedName>
</protein>
<dbReference type="InterPro" id="IPR006439">
    <property type="entry name" value="HAD-SF_hydro_IA"/>
</dbReference>
<accession>A0A5E6MQN7</accession>
<dbReference type="InterPro" id="IPR051828">
    <property type="entry name" value="HAD-like_hydrolase_domain"/>
</dbReference>
<dbReference type="PANTHER" id="PTHR46191">
    <property type="match status" value="1"/>
</dbReference>
<dbReference type="InterPro" id="IPR023214">
    <property type="entry name" value="HAD_sf"/>
</dbReference>
<dbReference type="Proteomes" id="UP000381693">
    <property type="component" value="Unassembled WGS sequence"/>
</dbReference>
<dbReference type="GO" id="GO:0016787">
    <property type="term" value="F:hydrolase activity"/>
    <property type="evidence" value="ECO:0007669"/>
    <property type="project" value="UniProtKB-KW"/>
</dbReference>
<proteinExistence type="predicted"/>
<keyword evidence="1" id="KW-0378">Hydrolase</keyword>
<dbReference type="SFLD" id="SFLDS00003">
    <property type="entry name" value="Haloacid_Dehalogenase"/>
    <property type="match status" value="1"/>
</dbReference>
<dbReference type="EC" id="3.1.-.-" evidence="1"/>
<dbReference type="RefSeq" id="WP_142526075.1">
    <property type="nucleotide sequence ID" value="NZ_CABFUZ020000259.1"/>
</dbReference>
<dbReference type="PRINTS" id="PR00413">
    <property type="entry name" value="HADHALOGNASE"/>
</dbReference>
<dbReference type="Gene3D" id="3.40.50.1000">
    <property type="entry name" value="HAD superfamily/HAD-like"/>
    <property type="match status" value="1"/>
</dbReference>
<reference evidence="1" key="1">
    <citation type="submission" date="2019-09" db="EMBL/GenBank/DDBJ databases">
        <authorList>
            <person name="Cremers G."/>
        </authorList>
    </citation>
    <scope>NUCLEOTIDE SEQUENCE [LARGE SCALE GENOMIC DNA]</scope>
    <source>
        <strain evidence="1">3B</strain>
    </source>
</reference>
<dbReference type="EMBL" id="CABFUZ020000259">
    <property type="protein sequence ID" value="VVM08491.1"/>
    <property type="molecule type" value="Genomic_DNA"/>
</dbReference>
<dbReference type="OrthoDB" id="25198at2"/>
<dbReference type="SUPFAM" id="SSF56784">
    <property type="entry name" value="HAD-like"/>
    <property type="match status" value="1"/>
</dbReference>
<name>A0A5E6MQN7_9BACT</name>
<comment type="caution">
    <text evidence="1">The sequence shown here is derived from an EMBL/GenBank/DDBJ whole genome shotgun (WGS) entry which is preliminary data.</text>
</comment>
<dbReference type="SFLD" id="SFLDG01129">
    <property type="entry name" value="C1.5:_HAD__Beta-PGM__Phosphata"/>
    <property type="match status" value="1"/>
</dbReference>
<keyword evidence="2" id="KW-1185">Reference proteome</keyword>
<dbReference type="AlphaFoldDB" id="A0A5E6MQN7"/>
<organism evidence="1 2">
    <name type="scientific">Methylacidimicrobium cyclopophantes</name>
    <dbReference type="NCBI Taxonomy" id="1041766"/>
    <lineage>
        <taxon>Bacteria</taxon>
        <taxon>Pseudomonadati</taxon>
        <taxon>Verrucomicrobiota</taxon>
        <taxon>Methylacidimicrobium</taxon>
    </lineage>
</organism>
<evidence type="ECO:0000313" key="2">
    <source>
        <dbReference type="Proteomes" id="UP000381693"/>
    </source>
</evidence>
<dbReference type="Gene3D" id="1.10.150.720">
    <property type="entry name" value="Haloacid dehalogenase-like hydrolase"/>
    <property type="match status" value="1"/>
</dbReference>
<dbReference type="NCBIfam" id="TIGR01549">
    <property type="entry name" value="HAD-SF-IA-v1"/>
    <property type="match status" value="1"/>
</dbReference>
<dbReference type="Pfam" id="PF00702">
    <property type="entry name" value="Hydrolase"/>
    <property type="match status" value="1"/>
</dbReference>
<dbReference type="PANTHER" id="PTHR46191:SF2">
    <property type="entry name" value="HALOACID DEHALOGENASE-LIKE HYDROLASE DOMAIN-CONTAINING PROTEIN 3"/>
    <property type="match status" value="1"/>
</dbReference>
<sequence length="233" mass="25744">MSCLSLPVSIPMVLFDLVGTILTPAVPVGETYAAMAARHGLRVPPEAIAQRFPLVLSRYRCRPRATVPSDGEDRAYWREILFETLSPEIDSWPGNREALVEELYGHYGGGNAWRLYPEVRGVLRALRKKGVRLGILSNWDRRAHGVLSDLGLREFFSVILLSAELGAAKPDPYLYRLVSQRIGLPAASLFLVGDDVENDGTAPRACGFGSWVCRRPERTLEMLPLLSANGVLS</sequence>
<dbReference type="InterPro" id="IPR044924">
    <property type="entry name" value="HAD-SF_hydro_IA_REG-2-like_cap"/>
</dbReference>
<dbReference type="InterPro" id="IPR036412">
    <property type="entry name" value="HAD-like_sf"/>
</dbReference>
<gene>
    <name evidence="1" type="ORF">MAMC_02207</name>
</gene>